<name>A0AAV9GW65_9PEZI</name>
<evidence type="ECO:0000256" key="2">
    <source>
        <dbReference type="ARBA" id="ARBA00022723"/>
    </source>
</evidence>
<dbReference type="PROSITE" id="PS00463">
    <property type="entry name" value="ZN2_CY6_FUNGAL_1"/>
    <property type="match status" value="1"/>
</dbReference>
<dbReference type="GO" id="GO:0000981">
    <property type="term" value="F:DNA-binding transcription factor activity, RNA polymerase II-specific"/>
    <property type="evidence" value="ECO:0007669"/>
    <property type="project" value="InterPro"/>
</dbReference>
<keyword evidence="4" id="KW-0804">Transcription</keyword>
<dbReference type="Gene3D" id="4.10.240.10">
    <property type="entry name" value="Zn(2)-C6 fungal-type DNA-binding domain"/>
    <property type="match status" value="1"/>
</dbReference>
<feature type="compositionally biased region" description="Polar residues" evidence="6">
    <location>
        <begin position="1"/>
        <end position="19"/>
    </location>
</feature>
<dbReference type="Pfam" id="PF04082">
    <property type="entry name" value="Fungal_trans"/>
    <property type="match status" value="1"/>
</dbReference>
<dbReference type="PROSITE" id="PS50048">
    <property type="entry name" value="ZN2_CY6_FUNGAL_2"/>
    <property type="match status" value="1"/>
</dbReference>
<evidence type="ECO:0000313" key="9">
    <source>
        <dbReference type="Proteomes" id="UP001321760"/>
    </source>
</evidence>
<evidence type="ECO:0000256" key="4">
    <source>
        <dbReference type="ARBA" id="ARBA00023163"/>
    </source>
</evidence>
<evidence type="ECO:0000313" key="8">
    <source>
        <dbReference type="EMBL" id="KAK4452522.1"/>
    </source>
</evidence>
<dbReference type="GO" id="GO:0006351">
    <property type="term" value="P:DNA-templated transcription"/>
    <property type="evidence" value="ECO:0007669"/>
    <property type="project" value="InterPro"/>
</dbReference>
<dbReference type="GO" id="GO:0008270">
    <property type="term" value="F:zinc ion binding"/>
    <property type="evidence" value="ECO:0007669"/>
    <property type="project" value="InterPro"/>
</dbReference>
<organism evidence="8 9">
    <name type="scientific">Podospora aff. communis PSN243</name>
    <dbReference type="NCBI Taxonomy" id="3040156"/>
    <lineage>
        <taxon>Eukaryota</taxon>
        <taxon>Fungi</taxon>
        <taxon>Dikarya</taxon>
        <taxon>Ascomycota</taxon>
        <taxon>Pezizomycotina</taxon>
        <taxon>Sordariomycetes</taxon>
        <taxon>Sordariomycetidae</taxon>
        <taxon>Sordariales</taxon>
        <taxon>Podosporaceae</taxon>
        <taxon>Podospora</taxon>
    </lineage>
</organism>
<evidence type="ECO:0000256" key="5">
    <source>
        <dbReference type="ARBA" id="ARBA00023242"/>
    </source>
</evidence>
<evidence type="ECO:0000256" key="1">
    <source>
        <dbReference type="ARBA" id="ARBA00004123"/>
    </source>
</evidence>
<dbReference type="SMART" id="SM00906">
    <property type="entry name" value="Fungal_trans"/>
    <property type="match status" value="1"/>
</dbReference>
<dbReference type="SUPFAM" id="SSF57701">
    <property type="entry name" value="Zn2/Cys6 DNA-binding domain"/>
    <property type="match status" value="1"/>
</dbReference>
<dbReference type="InterPro" id="IPR050815">
    <property type="entry name" value="TF_fung"/>
</dbReference>
<keyword evidence="9" id="KW-1185">Reference proteome</keyword>
<dbReference type="Proteomes" id="UP001321760">
    <property type="component" value="Unassembled WGS sequence"/>
</dbReference>
<dbReference type="PANTHER" id="PTHR47338:SF5">
    <property type="entry name" value="ZN(II)2CYS6 TRANSCRIPTION FACTOR (EUROFUNG)"/>
    <property type="match status" value="1"/>
</dbReference>
<dbReference type="GO" id="GO:0003677">
    <property type="term" value="F:DNA binding"/>
    <property type="evidence" value="ECO:0007669"/>
    <property type="project" value="InterPro"/>
</dbReference>
<dbReference type="CDD" id="cd12148">
    <property type="entry name" value="fungal_TF_MHR"/>
    <property type="match status" value="1"/>
</dbReference>
<accession>A0AAV9GW65</accession>
<dbReference type="AlphaFoldDB" id="A0AAV9GW65"/>
<comment type="subcellular location">
    <subcellularLocation>
        <location evidence="1">Nucleus</location>
    </subcellularLocation>
</comment>
<dbReference type="SMART" id="SM00066">
    <property type="entry name" value="GAL4"/>
    <property type="match status" value="1"/>
</dbReference>
<reference evidence="8" key="1">
    <citation type="journal article" date="2023" name="Mol. Phylogenet. Evol.">
        <title>Genome-scale phylogeny and comparative genomics of the fungal order Sordariales.</title>
        <authorList>
            <person name="Hensen N."/>
            <person name="Bonometti L."/>
            <person name="Westerberg I."/>
            <person name="Brannstrom I.O."/>
            <person name="Guillou S."/>
            <person name="Cros-Aarteil S."/>
            <person name="Calhoun S."/>
            <person name="Haridas S."/>
            <person name="Kuo A."/>
            <person name="Mondo S."/>
            <person name="Pangilinan J."/>
            <person name="Riley R."/>
            <person name="LaButti K."/>
            <person name="Andreopoulos B."/>
            <person name="Lipzen A."/>
            <person name="Chen C."/>
            <person name="Yan M."/>
            <person name="Daum C."/>
            <person name="Ng V."/>
            <person name="Clum A."/>
            <person name="Steindorff A."/>
            <person name="Ohm R.A."/>
            <person name="Martin F."/>
            <person name="Silar P."/>
            <person name="Natvig D.O."/>
            <person name="Lalanne C."/>
            <person name="Gautier V."/>
            <person name="Ament-Velasquez S.L."/>
            <person name="Kruys A."/>
            <person name="Hutchinson M.I."/>
            <person name="Powell A.J."/>
            <person name="Barry K."/>
            <person name="Miller A.N."/>
            <person name="Grigoriev I.V."/>
            <person name="Debuchy R."/>
            <person name="Gladieux P."/>
            <person name="Hiltunen Thoren M."/>
            <person name="Johannesson H."/>
        </authorList>
    </citation>
    <scope>NUCLEOTIDE SEQUENCE</scope>
    <source>
        <strain evidence="8">PSN243</strain>
    </source>
</reference>
<dbReference type="InterPro" id="IPR007219">
    <property type="entry name" value="XnlR_reg_dom"/>
</dbReference>
<feature type="domain" description="Zn(2)-C6 fungal-type" evidence="7">
    <location>
        <begin position="40"/>
        <end position="70"/>
    </location>
</feature>
<keyword evidence="3" id="KW-0805">Transcription regulation</keyword>
<evidence type="ECO:0000259" key="7">
    <source>
        <dbReference type="PROSITE" id="PS50048"/>
    </source>
</evidence>
<sequence length="681" mass="74292">MPLDPANTTVAQGYSSGNAMNDRDGGHADASANANLKRLACNPCRERKVRCDRRQPKCGRCAKIDGSCHYSSPSKHALSKSELSRILIALHGRLGGYYLQRSVPLYRCEDGPFCCVVRTSEHAEAQLAMSTPPVTMPPFNTGTWSDTAFLPPAVPTTQPAAPLHQNPVQLTPGASQRGSIDWTNRMNEGGVAAFGPLDTNARADFSLLGSATTTAVGFDPLLDEFSGSLYSDSDGDITSKLSATLFPKLHAVYFEVFHPVIPIINRVRFQEELDADPQSIQAQALSHAVATLGALVSPEDGYAFDACYHHARNLVESCERQDNGLVLADINTLQAYVLLGFYELRKTNFARAWMTLGRATRLARMMCPDGLDDPLADASHRKLFSLPPTERPLGPADVEERRRTFWLLYLLDASAAVRISIPPTFDGPQASNPLPCHGELQDITIRTDAPTLDDVFNHSRGASLSPYAALITTMGLCRHFGAPLQQALQDQTLPFWDRYYATDRLLARCQKDIFDPLLAVQGACTNPALIALRINLAAVELSLHQTAVAKLGKEGMSAALTAETNARCQRAANDIVNAVKDAQQLVGRAHDSFLQTGVLFACGITKAIQAYLWILDTDRSDTQSHIKTVRLLCNVLTELVDPPCIQSGLLDHVEAKIRDTERPAKRRYTDISSGSSLHGGY</sequence>
<dbReference type="GO" id="GO:0005634">
    <property type="term" value="C:nucleus"/>
    <property type="evidence" value="ECO:0007669"/>
    <property type="project" value="UniProtKB-SubCell"/>
</dbReference>
<dbReference type="EMBL" id="MU865923">
    <property type="protein sequence ID" value="KAK4452522.1"/>
    <property type="molecule type" value="Genomic_DNA"/>
</dbReference>
<dbReference type="CDD" id="cd00067">
    <property type="entry name" value="GAL4"/>
    <property type="match status" value="1"/>
</dbReference>
<dbReference type="Pfam" id="PF00172">
    <property type="entry name" value="Zn_clus"/>
    <property type="match status" value="1"/>
</dbReference>
<dbReference type="InterPro" id="IPR001138">
    <property type="entry name" value="Zn2Cys6_DnaBD"/>
</dbReference>
<feature type="region of interest" description="Disordered" evidence="6">
    <location>
        <begin position="1"/>
        <end position="29"/>
    </location>
</feature>
<comment type="caution">
    <text evidence="8">The sequence shown here is derived from an EMBL/GenBank/DDBJ whole genome shotgun (WGS) entry which is preliminary data.</text>
</comment>
<proteinExistence type="predicted"/>
<evidence type="ECO:0000256" key="3">
    <source>
        <dbReference type="ARBA" id="ARBA00023015"/>
    </source>
</evidence>
<dbReference type="PANTHER" id="PTHR47338">
    <property type="entry name" value="ZN(II)2CYS6 TRANSCRIPTION FACTOR (EUROFUNG)-RELATED"/>
    <property type="match status" value="1"/>
</dbReference>
<reference evidence="8" key="2">
    <citation type="submission" date="2023-05" db="EMBL/GenBank/DDBJ databases">
        <authorList>
            <consortium name="Lawrence Berkeley National Laboratory"/>
            <person name="Steindorff A."/>
            <person name="Hensen N."/>
            <person name="Bonometti L."/>
            <person name="Westerberg I."/>
            <person name="Brannstrom I.O."/>
            <person name="Guillou S."/>
            <person name="Cros-Aarteil S."/>
            <person name="Calhoun S."/>
            <person name="Haridas S."/>
            <person name="Kuo A."/>
            <person name="Mondo S."/>
            <person name="Pangilinan J."/>
            <person name="Riley R."/>
            <person name="Labutti K."/>
            <person name="Andreopoulos B."/>
            <person name="Lipzen A."/>
            <person name="Chen C."/>
            <person name="Yanf M."/>
            <person name="Daum C."/>
            <person name="Ng V."/>
            <person name="Clum A."/>
            <person name="Ohm R."/>
            <person name="Martin F."/>
            <person name="Silar P."/>
            <person name="Natvig D."/>
            <person name="Lalanne C."/>
            <person name="Gautier V."/>
            <person name="Ament-Velasquez S.L."/>
            <person name="Kruys A."/>
            <person name="Hutchinson M.I."/>
            <person name="Powell A.J."/>
            <person name="Barry K."/>
            <person name="Miller A.N."/>
            <person name="Grigoriev I.V."/>
            <person name="Debuchy R."/>
            <person name="Gladieux P."/>
            <person name="Thoren M.H."/>
            <person name="Johannesson H."/>
        </authorList>
    </citation>
    <scope>NUCLEOTIDE SEQUENCE</scope>
    <source>
        <strain evidence="8">PSN243</strain>
    </source>
</reference>
<evidence type="ECO:0000256" key="6">
    <source>
        <dbReference type="SAM" id="MobiDB-lite"/>
    </source>
</evidence>
<protein>
    <submittedName>
        <fullName evidence="8">Fungal-specific transcription factor domain-containing protein</fullName>
    </submittedName>
</protein>
<keyword evidence="5" id="KW-0539">Nucleus</keyword>
<gene>
    <name evidence="8" type="ORF">QBC34DRAFT_435387</name>
</gene>
<dbReference type="InterPro" id="IPR036864">
    <property type="entry name" value="Zn2-C6_fun-type_DNA-bd_sf"/>
</dbReference>
<keyword evidence="2" id="KW-0479">Metal-binding</keyword>